<dbReference type="PANTHER" id="PTHR17490:SF10">
    <property type="entry name" value="THREONYLCARBAMOYL-AMP SYNTHASE"/>
    <property type="match status" value="1"/>
</dbReference>
<dbReference type="GO" id="GO:0000049">
    <property type="term" value="F:tRNA binding"/>
    <property type="evidence" value="ECO:0007669"/>
    <property type="project" value="TreeGrafter"/>
</dbReference>
<dbReference type="AlphaFoldDB" id="A0A094QI82"/>
<dbReference type="EMBL" id="JNSK01000142">
    <property type="protein sequence ID" value="KGA14086.1"/>
    <property type="molecule type" value="Genomic_DNA"/>
</dbReference>
<dbReference type="SUPFAM" id="SSF55821">
    <property type="entry name" value="YrdC/RibB"/>
    <property type="match status" value="1"/>
</dbReference>
<comment type="catalytic activity">
    <reaction evidence="6">
        <text>L-threonine + hydrogencarbonate + ATP = L-threonylcarbamoyladenylate + diphosphate + H2O</text>
        <dbReference type="Rhea" id="RHEA:36407"/>
        <dbReference type="ChEBI" id="CHEBI:15377"/>
        <dbReference type="ChEBI" id="CHEBI:17544"/>
        <dbReference type="ChEBI" id="CHEBI:30616"/>
        <dbReference type="ChEBI" id="CHEBI:33019"/>
        <dbReference type="ChEBI" id="CHEBI:57926"/>
        <dbReference type="ChEBI" id="CHEBI:73682"/>
        <dbReference type="EC" id="2.7.7.87"/>
    </reaction>
</comment>
<dbReference type="GO" id="GO:0061710">
    <property type="term" value="F:L-threonylcarbamoyladenylate synthase"/>
    <property type="evidence" value="ECO:0007669"/>
    <property type="project" value="UniProtKB-EC"/>
</dbReference>
<dbReference type="Gene3D" id="3.90.870.10">
    <property type="entry name" value="DHBP synthase"/>
    <property type="match status" value="1"/>
</dbReference>
<keyword evidence="5" id="KW-0808">Transferase</keyword>
<dbReference type="PROSITE" id="PS51163">
    <property type="entry name" value="YRDC"/>
    <property type="match status" value="1"/>
</dbReference>
<dbReference type="GO" id="GO:0005737">
    <property type="term" value="C:cytoplasm"/>
    <property type="evidence" value="ECO:0007669"/>
    <property type="project" value="UniProtKB-SubCell"/>
</dbReference>
<dbReference type="InterPro" id="IPR006070">
    <property type="entry name" value="Sua5-like_dom"/>
</dbReference>
<dbReference type="GO" id="GO:0003725">
    <property type="term" value="F:double-stranded RNA binding"/>
    <property type="evidence" value="ECO:0007669"/>
    <property type="project" value="InterPro"/>
</dbReference>
<evidence type="ECO:0000256" key="2">
    <source>
        <dbReference type="ARBA" id="ARBA00007663"/>
    </source>
</evidence>
<evidence type="ECO:0000259" key="7">
    <source>
        <dbReference type="PROSITE" id="PS51163"/>
    </source>
</evidence>
<evidence type="ECO:0000256" key="1">
    <source>
        <dbReference type="ARBA" id="ARBA00004496"/>
    </source>
</evidence>
<comment type="subcellular location">
    <subcellularLocation>
        <location evidence="1">Cytoplasm</location>
    </subcellularLocation>
</comment>
<dbReference type="InterPro" id="IPR017945">
    <property type="entry name" value="DHBP_synth_RibB-like_a/b_dom"/>
</dbReference>
<evidence type="ECO:0000256" key="5">
    <source>
        <dbReference type="ARBA" id="ARBA00022679"/>
    </source>
</evidence>
<dbReference type="EC" id="2.7.7.87" evidence="3"/>
<evidence type="ECO:0000313" key="8">
    <source>
        <dbReference type="EMBL" id="KGA14086.1"/>
    </source>
</evidence>
<organism evidence="8">
    <name type="scientific">freshwater metagenome</name>
    <dbReference type="NCBI Taxonomy" id="449393"/>
    <lineage>
        <taxon>unclassified sequences</taxon>
        <taxon>metagenomes</taxon>
        <taxon>ecological metagenomes</taxon>
    </lineage>
</organism>
<keyword evidence="4" id="KW-0963">Cytoplasm</keyword>
<gene>
    <name evidence="8" type="ORF">GM50_20785</name>
</gene>
<accession>A0A094QI82</accession>
<protein>
    <recommendedName>
        <fullName evidence="3">L-threonylcarbamoyladenylate synthase</fullName>
        <ecNumber evidence="3">2.7.7.87</ecNumber>
    </recommendedName>
</protein>
<dbReference type="PANTHER" id="PTHR17490">
    <property type="entry name" value="SUA5"/>
    <property type="match status" value="1"/>
</dbReference>
<evidence type="ECO:0000256" key="4">
    <source>
        <dbReference type="ARBA" id="ARBA00022490"/>
    </source>
</evidence>
<comment type="caution">
    <text evidence="8">The sequence shown here is derived from an EMBL/GenBank/DDBJ whole genome shotgun (WGS) entry which is preliminary data.</text>
</comment>
<sequence>MSNPVERIDISSGNREEHLARALKAIRDGYVIVVPLEHGYVYACDAFSHFAVRAMHVLRGDALGVLSQVIIPNAKTAQGLSRSIRSDVQEILDAFWPGLLSVNLKPQVGLAWDLGDGQRLDLISLRMPQEGFVLELMQKSGPLAIASITNNGLPTLLDVERFENPGVEVIFDGGHLPAGPRTTVINVSDDGIEITREGAISRESLQKVSPDNFGTTD</sequence>
<name>A0A094QI82_9ZZZZ</name>
<dbReference type="GO" id="GO:0006450">
    <property type="term" value="P:regulation of translational fidelity"/>
    <property type="evidence" value="ECO:0007669"/>
    <property type="project" value="TreeGrafter"/>
</dbReference>
<dbReference type="InterPro" id="IPR050156">
    <property type="entry name" value="TC-AMP_synthase_SUA5"/>
</dbReference>
<feature type="domain" description="YrdC-like" evidence="7">
    <location>
        <begin position="16"/>
        <end position="200"/>
    </location>
</feature>
<comment type="similarity">
    <text evidence="2">Belongs to the SUA5 family.</text>
</comment>
<dbReference type="Pfam" id="PF01300">
    <property type="entry name" value="Sua5_yciO_yrdC"/>
    <property type="match status" value="1"/>
</dbReference>
<evidence type="ECO:0000256" key="3">
    <source>
        <dbReference type="ARBA" id="ARBA00012584"/>
    </source>
</evidence>
<proteinExistence type="inferred from homology"/>
<evidence type="ECO:0000256" key="6">
    <source>
        <dbReference type="ARBA" id="ARBA00048366"/>
    </source>
</evidence>
<reference evidence="8" key="1">
    <citation type="submission" date="2014-05" db="EMBL/GenBank/DDBJ databases">
        <title>Key roles for freshwater Actinobacteria revealed by deep metagenomic sequencing.</title>
        <authorList>
            <person name="Ghai R."/>
            <person name="Mizuno C.M."/>
            <person name="Picazo A."/>
            <person name="Camacho A."/>
            <person name="Rodriguez-Valera F."/>
        </authorList>
    </citation>
    <scope>NUCLEOTIDE SEQUENCE</scope>
</reference>